<comment type="subcellular location">
    <subcellularLocation>
        <location evidence="2">Chromosome</location>
        <location evidence="2">Centromere</location>
        <location evidence="2">Kinetochore</location>
    </subcellularLocation>
    <subcellularLocation>
        <location evidence="1">Nucleus</location>
    </subcellularLocation>
</comment>
<keyword evidence="5" id="KW-0539">Nucleus</keyword>
<evidence type="ECO:0000256" key="2">
    <source>
        <dbReference type="ARBA" id="ARBA00004629"/>
    </source>
</evidence>
<organism evidence="10">
    <name type="scientific">Phallusia mammillata</name>
    <dbReference type="NCBI Taxonomy" id="59560"/>
    <lineage>
        <taxon>Eukaryota</taxon>
        <taxon>Metazoa</taxon>
        <taxon>Chordata</taxon>
        <taxon>Tunicata</taxon>
        <taxon>Ascidiacea</taxon>
        <taxon>Phlebobranchia</taxon>
        <taxon>Ascidiidae</taxon>
        <taxon>Phallusia</taxon>
    </lineage>
</organism>
<name>A0A6F9D8U0_9ASCI</name>
<evidence type="ECO:0000256" key="4">
    <source>
        <dbReference type="ARBA" id="ARBA00022838"/>
    </source>
</evidence>
<feature type="coiled-coil region" evidence="8">
    <location>
        <begin position="131"/>
        <end position="193"/>
    </location>
</feature>
<keyword evidence="6" id="KW-0137">Centromere</keyword>
<protein>
    <submittedName>
        <fullName evidence="10">Centromere protein H-like</fullName>
    </submittedName>
</protein>
<evidence type="ECO:0000256" key="5">
    <source>
        <dbReference type="ARBA" id="ARBA00023242"/>
    </source>
</evidence>
<dbReference type="GO" id="GO:0005634">
    <property type="term" value="C:nucleus"/>
    <property type="evidence" value="ECO:0007669"/>
    <property type="project" value="UniProtKB-SubCell"/>
</dbReference>
<proteinExistence type="evidence at transcript level"/>
<comment type="similarity">
    <text evidence="7">Belongs to the CENP-H/MCM16 family.</text>
</comment>
<keyword evidence="4" id="KW-0995">Kinetochore</keyword>
<evidence type="ECO:0000256" key="7">
    <source>
        <dbReference type="ARBA" id="ARBA00025735"/>
    </source>
</evidence>
<dbReference type="InterPro" id="IPR008426">
    <property type="entry name" value="CENP-H_C"/>
</dbReference>
<gene>
    <name evidence="10" type="primary">Cenph</name>
</gene>
<feature type="domain" description="Centromere protein H C-terminal" evidence="9">
    <location>
        <begin position="47"/>
        <end position="228"/>
    </location>
</feature>
<evidence type="ECO:0000256" key="8">
    <source>
        <dbReference type="SAM" id="Coils"/>
    </source>
</evidence>
<dbReference type="Pfam" id="PF05837">
    <property type="entry name" value="CENP-H"/>
    <property type="match status" value="1"/>
</dbReference>
<evidence type="ECO:0000256" key="1">
    <source>
        <dbReference type="ARBA" id="ARBA00004123"/>
    </source>
</evidence>
<keyword evidence="8" id="KW-0175">Coiled coil</keyword>
<keyword evidence="3" id="KW-0158">Chromosome</keyword>
<evidence type="ECO:0000256" key="3">
    <source>
        <dbReference type="ARBA" id="ARBA00022454"/>
    </source>
</evidence>
<dbReference type="GO" id="GO:0051382">
    <property type="term" value="P:kinetochore assembly"/>
    <property type="evidence" value="ECO:0007669"/>
    <property type="project" value="InterPro"/>
</dbReference>
<dbReference type="EMBL" id="LR783819">
    <property type="protein sequence ID" value="CAB3229768.1"/>
    <property type="molecule type" value="mRNA"/>
</dbReference>
<evidence type="ECO:0000256" key="6">
    <source>
        <dbReference type="ARBA" id="ARBA00023328"/>
    </source>
</evidence>
<evidence type="ECO:0000259" key="9">
    <source>
        <dbReference type="Pfam" id="PF05837"/>
    </source>
</evidence>
<accession>A0A6F9D8U0</accession>
<dbReference type="AlphaFoldDB" id="A0A6F9D8U0"/>
<evidence type="ECO:0000313" key="10">
    <source>
        <dbReference type="EMBL" id="CAB3229768.1"/>
    </source>
</evidence>
<reference evidence="10" key="1">
    <citation type="submission" date="2020-04" db="EMBL/GenBank/DDBJ databases">
        <authorList>
            <person name="Neveu A P."/>
        </authorList>
    </citation>
    <scope>NUCLEOTIDE SEQUENCE</scope>
    <source>
        <tissue evidence="10">Whole embryo</tissue>
    </source>
</reference>
<sequence length="234" mass="26626">MEITDNSTVDAVAVIQDLTFFRDELQGKLTRIQAEKLVQQGNPHVEGDSHDLEIQTLETEQNLREAISSGLNKECIEKRLLQAQEAFISMYPGIVHDPDGVKDETVHQNIADKLKKVMNTSMDISKKIDVIDSFQTRLTELNQTLQQVEWKNRDLSLLVDRTSTNSGATRQRLEDAVKNNETTQDLYENLDKSVRELALRRSAFQSFIHASKVDWFSDPELLELMTSLGEPVNP</sequence>
<dbReference type="GO" id="GO:0000776">
    <property type="term" value="C:kinetochore"/>
    <property type="evidence" value="ECO:0007669"/>
    <property type="project" value="UniProtKB-KW"/>
</dbReference>